<gene>
    <name evidence="2" type="ORF">GCM10022226_61810</name>
</gene>
<reference evidence="3" key="1">
    <citation type="journal article" date="2019" name="Int. J. Syst. Evol. Microbiol.">
        <title>The Global Catalogue of Microorganisms (GCM) 10K type strain sequencing project: providing services to taxonomists for standard genome sequencing and annotation.</title>
        <authorList>
            <consortium name="The Broad Institute Genomics Platform"/>
            <consortium name="The Broad Institute Genome Sequencing Center for Infectious Disease"/>
            <person name="Wu L."/>
            <person name="Ma J."/>
        </authorList>
    </citation>
    <scope>NUCLEOTIDE SEQUENCE [LARGE SCALE GENOMIC DNA]</scope>
    <source>
        <strain evidence="3">JCM 16908</strain>
    </source>
</reference>
<feature type="region of interest" description="Disordered" evidence="1">
    <location>
        <begin position="130"/>
        <end position="155"/>
    </location>
</feature>
<evidence type="ECO:0000313" key="3">
    <source>
        <dbReference type="Proteomes" id="UP001500888"/>
    </source>
</evidence>
<protein>
    <submittedName>
        <fullName evidence="2">Uncharacterized protein</fullName>
    </submittedName>
</protein>
<name>A0ABP7J1C0_9ACTN</name>
<keyword evidence="3" id="KW-1185">Reference proteome</keyword>
<organism evidence="2 3">
    <name type="scientific">Sphaerisporangium flaviroseum</name>
    <dbReference type="NCBI Taxonomy" id="509199"/>
    <lineage>
        <taxon>Bacteria</taxon>
        <taxon>Bacillati</taxon>
        <taxon>Actinomycetota</taxon>
        <taxon>Actinomycetes</taxon>
        <taxon>Streptosporangiales</taxon>
        <taxon>Streptosporangiaceae</taxon>
        <taxon>Sphaerisporangium</taxon>
    </lineage>
</organism>
<dbReference type="EMBL" id="BAAAZR010000031">
    <property type="protein sequence ID" value="GAA3832217.1"/>
    <property type="molecule type" value="Genomic_DNA"/>
</dbReference>
<comment type="caution">
    <text evidence="2">The sequence shown here is derived from an EMBL/GenBank/DDBJ whole genome shotgun (WGS) entry which is preliminary data.</text>
</comment>
<proteinExistence type="predicted"/>
<dbReference type="RefSeq" id="WP_344948155.1">
    <property type="nucleotide sequence ID" value="NZ_BAAAZR010000031.1"/>
</dbReference>
<dbReference type="Proteomes" id="UP001500888">
    <property type="component" value="Unassembled WGS sequence"/>
</dbReference>
<evidence type="ECO:0000313" key="2">
    <source>
        <dbReference type="EMBL" id="GAA3832217.1"/>
    </source>
</evidence>
<sequence length="155" mass="17149">MTDPTLNPRPTPLPEFRGDVVIDDIQAMEGIHRTLNRPGDWSPDTLDEIRDIVVATGRHLREAADIQVEMLEDLRGWPIAHLQSDELVAYIHEAPDGGLCFDIHTEDDVSGLRVRFLIDGNLVHGPALDASAAPNSDLPQSAVPEDATEQCEDRR</sequence>
<feature type="compositionally biased region" description="Acidic residues" evidence="1">
    <location>
        <begin position="146"/>
        <end position="155"/>
    </location>
</feature>
<evidence type="ECO:0000256" key="1">
    <source>
        <dbReference type="SAM" id="MobiDB-lite"/>
    </source>
</evidence>
<accession>A0ABP7J1C0</accession>